<name>A0A134B819_9PORP</name>
<protein>
    <submittedName>
        <fullName evidence="1">Uncharacterized protein</fullName>
    </submittedName>
</protein>
<accession>A0A134B819</accession>
<sequence>MRTTIALLLPSLWLHATPLWEYSLHLDTLALQIILRQPAAPVKKAYLCIHKE</sequence>
<dbReference type="PATRIC" id="fig|322095.3.peg.1158"/>
<dbReference type="STRING" id="322095.HMPREF3185_01173"/>
<keyword evidence="2" id="KW-1185">Reference proteome</keyword>
<dbReference type="AlphaFoldDB" id="A0A134B819"/>
<dbReference type="EMBL" id="LSDK01000079">
    <property type="protein sequence ID" value="KXB76084.1"/>
    <property type="molecule type" value="Genomic_DNA"/>
</dbReference>
<dbReference type="Proteomes" id="UP000070224">
    <property type="component" value="Unassembled WGS sequence"/>
</dbReference>
<evidence type="ECO:0000313" key="1">
    <source>
        <dbReference type="EMBL" id="KXB76084.1"/>
    </source>
</evidence>
<gene>
    <name evidence="1" type="ORF">HMPREF3185_01173</name>
</gene>
<organism evidence="1 2">
    <name type="scientific">Porphyromonas somerae</name>
    <dbReference type="NCBI Taxonomy" id="322095"/>
    <lineage>
        <taxon>Bacteria</taxon>
        <taxon>Pseudomonadati</taxon>
        <taxon>Bacteroidota</taxon>
        <taxon>Bacteroidia</taxon>
        <taxon>Bacteroidales</taxon>
        <taxon>Porphyromonadaceae</taxon>
        <taxon>Porphyromonas</taxon>
    </lineage>
</organism>
<reference evidence="2" key="1">
    <citation type="submission" date="2016-01" db="EMBL/GenBank/DDBJ databases">
        <authorList>
            <person name="Mitreva M."/>
            <person name="Pepin K.H."/>
            <person name="Mihindukulasuriya K.A."/>
            <person name="Fulton R."/>
            <person name="Fronick C."/>
            <person name="O'Laughlin M."/>
            <person name="Miner T."/>
            <person name="Herter B."/>
            <person name="Rosa B.A."/>
            <person name="Cordes M."/>
            <person name="Tomlinson C."/>
            <person name="Wollam A."/>
            <person name="Palsikar V.B."/>
            <person name="Mardis E.R."/>
            <person name="Wilson R.K."/>
        </authorList>
    </citation>
    <scope>NUCLEOTIDE SEQUENCE [LARGE SCALE GENOMIC DNA]</scope>
    <source>
        <strain evidence="2">KA00683</strain>
    </source>
</reference>
<evidence type="ECO:0000313" key="2">
    <source>
        <dbReference type="Proteomes" id="UP000070224"/>
    </source>
</evidence>
<proteinExistence type="predicted"/>
<comment type="caution">
    <text evidence="1">The sequence shown here is derived from an EMBL/GenBank/DDBJ whole genome shotgun (WGS) entry which is preliminary data.</text>
</comment>